<dbReference type="GO" id="GO:0003677">
    <property type="term" value="F:DNA binding"/>
    <property type="evidence" value="ECO:0007669"/>
    <property type="project" value="InterPro"/>
</dbReference>
<dbReference type="GO" id="GO:0032502">
    <property type="term" value="P:developmental process"/>
    <property type="evidence" value="ECO:0007669"/>
    <property type="project" value="UniProtKB-ARBA"/>
</dbReference>
<dbReference type="EC" id="3.1.3.48" evidence="2"/>
<feature type="domain" description="Rhodanese" evidence="8">
    <location>
        <begin position="1020"/>
        <end position="1129"/>
    </location>
</feature>
<dbReference type="SUPFAM" id="SSF52821">
    <property type="entry name" value="Rhodanese/Cell cycle control phosphatase"/>
    <property type="match status" value="1"/>
</dbReference>
<dbReference type="FunFam" id="1.10.150.60:FF:000015">
    <property type="entry name" value="AT-rich interactive domain-containing protein 5B"/>
    <property type="match status" value="1"/>
</dbReference>
<dbReference type="Pfam" id="PF00581">
    <property type="entry name" value="Rhodanese"/>
    <property type="match status" value="1"/>
</dbReference>
<keyword evidence="3" id="KW-0132">Cell division</keyword>
<dbReference type="Pfam" id="PF01388">
    <property type="entry name" value="ARID"/>
    <property type="match status" value="1"/>
</dbReference>
<dbReference type="GO" id="GO:0010971">
    <property type="term" value="P:positive regulation of G2/M transition of mitotic cell cycle"/>
    <property type="evidence" value="ECO:0007669"/>
    <property type="project" value="TreeGrafter"/>
</dbReference>
<evidence type="ECO:0000256" key="2">
    <source>
        <dbReference type="ARBA" id="ARBA00013064"/>
    </source>
</evidence>
<keyword evidence="6" id="KW-0131">Cell cycle</keyword>
<dbReference type="GO" id="GO:0005634">
    <property type="term" value="C:nucleus"/>
    <property type="evidence" value="ECO:0007669"/>
    <property type="project" value="TreeGrafter"/>
</dbReference>
<dbReference type="InterPro" id="IPR036873">
    <property type="entry name" value="Rhodanese-like_dom_sf"/>
</dbReference>
<dbReference type="STRING" id="400727.A0A2T7PB70"/>
<feature type="domain" description="ARID" evidence="9">
    <location>
        <begin position="324"/>
        <end position="416"/>
    </location>
</feature>
<dbReference type="PANTHER" id="PTHR10828">
    <property type="entry name" value="M-PHASE INDUCER PHOSPHATASE DUAL SPECIFICITY PHOSPHATASE CDC25"/>
    <property type="match status" value="1"/>
</dbReference>
<dbReference type="GO" id="GO:0000086">
    <property type="term" value="P:G2/M transition of mitotic cell cycle"/>
    <property type="evidence" value="ECO:0007669"/>
    <property type="project" value="TreeGrafter"/>
</dbReference>
<dbReference type="GO" id="GO:0110032">
    <property type="term" value="P:positive regulation of G2/MI transition of meiotic cell cycle"/>
    <property type="evidence" value="ECO:0007669"/>
    <property type="project" value="TreeGrafter"/>
</dbReference>
<dbReference type="SMART" id="SM00450">
    <property type="entry name" value="RHOD"/>
    <property type="match status" value="1"/>
</dbReference>
<dbReference type="GO" id="GO:0009794">
    <property type="term" value="P:regulation of mitotic cell cycle, embryonic"/>
    <property type="evidence" value="ECO:0007669"/>
    <property type="project" value="UniProtKB-ARBA"/>
</dbReference>
<name>A0A2T7PB70_POMCA</name>
<feature type="compositionally biased region" description="Basic and acidic residues" evidence="7">
    <location>
        <begin position="439"/>
        <end position="451"/>
    </location>
</feature>
<keyword evidence="11" id="KW-1185">Reference proteome</keyword>
<evidence type="ECO:0000256" key="5">
    <source>
        <dbReference type="ARBA" id="ARBA00022912"/>
    </source>
</evidence>
<feature type="region of interest" description="Disordered" evidence="7">
    <location>
        <begin position="421"/>
        <end position="461"/>
    </location>
</feature>
<dbReference type="AlphaFoldDB" id="A0A2T7PB70"/>
<evidence type="ECO:0000256" key="3">
    <source>
        <dbReference type="ARBA" id="ARBA00022618"/>
    </source>
</evidence>
<evidence type="ECO:0000313" key="10">
    <source>
        <dbReference type="EMBL" id="PVD30658.1"/>
    </source>
</evidence>
<dbReference type="GO" id="GO:0005737">
    <property type="term" value="C:cytoplasm"/>
    <property type="evidence" value="ECO:0007669"/>
    <property type="project" value="TreeGrafter"/>
</dbReference>
<dbReference type="PRINTS" id="PR00716">
    <property type="entry name" value="MPIPHPHTASE"/>
</dbReference>
<dbReference type="FunFam" id="3.40.250.10:FF:000036">
    <property type="entry name" value="M-phase inducer phosphatase"/>
    <property type="match status" value="1"/>
</dbReference>
<feature type="compositionally biased region" description="Polar residues" evidence="7">
    <location>
        <begin position="282"/>
        <end position="292"/>
    </location>
</feature>
<dbReference type="InterPro" id="IPR001763">
    <property type="entry name" value="Rhodanese-like_dom"/>
</dbReference>
<evidence type="ECO:0000259" key="9">
    <source>
        <dbReference type="PROSITE" id="PS51011"/>
    </source>
</evidence>
<evidence type="ECO:0000256" key="1">
    <source>
        <dbReference type="ARBA" id="ARBA00011065"/>
    </source>
</evidence>
<comment type="caution">
    <text evidence="10">The sequence shown here is derived from an EMBL/GenBank/DDBJ whole genome shotgun (WGS) entry which is preliminary data.</text>
</comment>
<organism evidence="10 11">
    <name type="scientific">Pomacea canaliculata</name>
    <name type="common">Golden apple snail</name>
    <dbReference type="NCBI Taxonomy" id="400727"/>
    <lineage>
        <taxon>Eukaryota</taxon>
        <taxon>Metazoa</taxon>
        <taxon>Spiralia</taxon>
        <taxon>Lophotrochozoa</taxon>
        <taxon>Mollusca</taxon>
        <taxon>Gastropoda</taxon>
        <taxon>Caenogastropoda</taxon>
        <taxon>Architaenioglossa</taxon>
        <taxon>Ampullarioidea</taxon>
        <taxon>Ampullariidae</taxon>
        <taxon>Pomacea</taxon>
    </lineage>
</organism>
<gene>
    <name evidence="10" type="ORF">C0Q70_09931</name>
</gene>
<comment type="similarity">
    <text evidence="1">Belongs to the MPI phosphatase family.</text>
</comment>
<dbReference type="SMART" id="SM00501">
    <property type="entry name" value="BRIGHT"/>
    <property type="match status" value="1"/>
</dbReference>
<feature type="region of interest" description="Disordered" evidence="7">
    <location>
        <begin position="266"/>
        <end position="305"/>
    </location>
</feature>
<dbReference type="CDD" id="cd16869">
    <property type="entry name" value="ARID_ARID5"/>
    <property type="match status" value="1"/>
</dbReference>
<feature type="compositionally biased region" description="Polar residues" evidence="7">
    <location>
        <begin position="421"/>
        <end position="431"/>
    </location>
</feature>
<dbReference type="InterPro" id="IPR000751">
    <property type="entry name" value="MPI_Phosphatase"/>
</dbReference>
<dbReference type="InterPro" id="IPR036431">
    <property type="entry name" value="ARID_dom_sf"/>
</dbReference>
<dbReference type="Gene3D" id="3.40.250.10">
    <property type="entry name" value="Rhodanese-like domain"/>
    <property type="match status" value="1"/>
</dbReference>
<feature type="region of interest" description="Disordered" evidence="7">
    <location>
        <begin position="881"/>
        <end position="905"/>
    </location>
</feature>
<accession>A0A2T7PB70</accession>
<evidence type="ECO:0000256" key="4">
    <source>
        <dbReference type="ARBA" id="ARBA00022801"/>
    </source>
</evidence>
<dbReference type="SMART" id="SM01014">
    <property type="entry name" value="ARID"/>
    <property type="match status" value="1"/>
</dbReference>
<dbReference type="CDD" id="cd01530">
    <property type="entry name" value="Cdc25"/>
    <property type="match status" value="1"/>
</dbReference>
<evidence type="ECO:0000313" key="11">
    <source>
        <dbReference type="Proteomes" id="UP000245119"/>
    </source>
</evidence>
<dbReference type="PROSITE" id="PS50206">
    <property type="entry name" value="RHODANESE_3"/>
    <property type="match status" value="1"/>
</dbReference>
<dbReference type="SUPFAM" id="SSF46774">
    <property type="entry name" value="ARID-like"/>
    <property type="match status" value="1"/>
</dbReference>
<dbReference type="GO" id="GO:0004725">
    <property type="term" value="F:protein tyrosine phosphatase activity"/>
    <property type="evidence" value="ECO:0007669"/>
    <property type="project" value="UniProtKB-EC"/>
</dbReference>
<dbReference type="GO" id="GO:0051301">
    <property type="term" value="P:cell division"/>
    <property type="evidence" value="ECO:0007669"/>
    <property type="project" value="UniProtKB-KW"/>
</dbReference>
<dbReference type="Gene3D" id="1.10.150.60">
    <property type="entry name" value="ARID DNA-binding domain"/>
    <property type="match status" value="1"/>
</dbReference>
<evidence type="ECO:0000256" key="7">
    <source>
        <dbReference type="SAM" id="MobiDB-lite"/>
    </source>
</evidence>
<dbReference type="PROSITE" id="PS51011">
    <property type="entry name" value="ARID"/>
    <property type="match status" value="1"/>
</dbReference>
<keyword evidence="4" id="KW-0378">Hydrolase</keyword>
<evidence type="ECO:0000256" key="6">
    <source>
        <dbReference type="ARBA" id="ARBA00023306"/>
    </source>
</evidence>
<evidence type="ECO:0000259" key="8">
    <source>
        <dbReference type="PROSITE" id="PS50206"/>
    </source>
</evidence>
<dbReference type="OrthoDB" id="9999371at2759"/>
<feature type="compositionally biased region" description="Low complexity" evidence="7">
    <location>
        <begin position="293"/>
        <end position="302"/>
    </location>
</feature>
<dbReference type="EMBL" id="PZQS01000005">
    <property type="protein sequence ID" value="PVD30658.1"/>
    <property type="molecule type" value="Genomic_DNA"/>
</dbReference>
<reference evidence="10 11" key="1">
    <citation type="submission" date="2018-04" db="EMBL/GenBank/DDBJ databases">
        <title>The genome of golden apple snail Pomacea canaliculata provides insight into stress tolerance and invasive adaptation.</title>
        <authorList>
            <person name="Liu C."/>
            <person name="Liu B."/>
            <person name="Ren Y."/>
            <person name="Zhang Y."/>
            <person name="Wang H."/>
            <person name="Li S."/>
            <person name="Jiang F."/>
            <person name="Yin L."/>
            <person name="Zhang G."/>
            <person name="Qian W."/>
            <person name="Fan W."/>
        </authorList>
    </citation>
    <scope>NUCLEOTIDE SEQUENCE [LARGE SCALE GENOMIC DNA]</scope>
    <source>
        <strain evidence="10">SZHN2017</strain>
        <tissue evidence="10">Muscle</tissue>
    </source>
</reference>
<dbReference type="Proteomes" id="UP000245119">
    <property type="component" value="Linkage Group LG5"/>
</dbReference>
<proteinExistence type="inferred from homology"/>
<keyword evidence="5" id="KW-0904">Protein phosphatase</keyword>
<dbReference type="PANTHER" id="PTHR10828:SF17">
    <property type="entry name" value="PROTEIN-TYROSINE-PHOSPHATASE"/>
    <property type="match status" value="1"/>
</dbReference>
<dbReference type="InterPro" id="IPR001606">
    <property type="entry name" value="ARID_dom"/>
</dbReference>
<protein>
    <recommendedName>
        <fullName evidence="2">protein-tyrosine-phosphatase</fullName>
        <ecNumber evidence="2">3.1.3.48</ecNumber>
    </recommendedName>
</protein>
<sequence>MRADGGIAPTITMSLFQFVGSPCGYHGPYTFYKAFQYVDDGKIKVLSIGEFFFLKILEDIPVCIGEIQLLWEEKGTNQLLASVRLYFQPQDTPEGEDDIFGEDELLAVSEKLILTVPDLCQLLIYGVSWPYGHELHCLQDLKDSDETMIKTGGIADDIGQAFVPSNRGLYLEDVEKARQETDFDTRDPRAPVIVMSYPQYCRYRAVLKRLETVTDKWLKNALVMAVGGFACQKRGVRVMFCREVCDYPELDDLDFRMDHLAPNLKGRPRKRRLLSRKDSNQDSDSNDYGSDHSSTTSSASATPRVKSQKLFNRNGLIATKHDVSQEEREFLTNIYKFMDKRNSPIDRLPSLGFKQIDLYLFYKAAQQLGGYEKITNKKLWKVLYDNLGGNPGNTSAATCTRRHYEKLILPYEKHVRRMRACQQQKTQTLSDPNVLPSPAEKESRLKIHTDKQASASTGSNMDDKKVHKFCSTGVGSFKFYGKEVDKNMEKVELESAAPTLSNQLSKTLSNKVMETNLQVSSSDGIRGHVDMHRKACSVEDMYEMTNKSFLVQQQTPLEVPVVRHRIQTSIMSPIMHRKLPHCLIVTPEQVAILSINKAADSVNIISTVSPNATIIISGMMLPVKPAAVTAGEIAHGLVPTVHPAFMQAILSSPSSLSIYAPQLSAMQQAAYEELDLEIEEAILENAYPSARQNYAEKIQHSTKTASDEPLTTGALARILLIPLIGVFAESSPLCEDSPTLERKKTIAFRRLNNQPPPTLRLDTDSPTDFLSETGAQDRVNPNPLGDATTNNLPQPVFCMDDCSSQDSGVSLDKEFDFKCPAPISKCKKKVKSADHCEETCSPLKYSPVKSSVKRPLSFSVNINDQVPESFSSLFNEPVINRPHKGATENHHTPTSRKVVPSRLRRSQSVDIQVRQFKRSDSCRDESFLVQNKRWKPGQSYDDSSKLVFSQQMPGPRLHRCHSETEAMIKSAVSRMSEEPDLIGDCSKPYVLPLLKGRHQDLKAVSPETLAKLMANEFSEQVEDFDIIDCRYPYEFKGGHIKHAKNLFTRDAVMEEYLKNPRKLQDPTKRFILIFHCEFSSERGPNLFRFLRSKDRESNKECYPFLHYPEIYLLEGGYKAFFEEYRELCEPQTYKQMLHKDHSEDLRKFRAKSKSWAGEKGGNRSGLRSLKF</sequence>